<gene>
    <name evidence="1" type="ORF">S01H4_48521</name>
</gene>
<reference evidence="1" key="1">
    <citation type="journal article" date="2014" name="Front. Microbiol.">
        <title>High frequency of phylogenetically diverse reductive dehalogenase-homologous genes in deep subseafloor sedimentary metagenomes.</title>
        <authorList>
            <person name="Kawai M."/>
            <person name="Futagami T."/>
            <person name="Toyoda A."/>
            <person name="Takaki Y."/>
            <person name="Nishi S."/>
            <person name="Hori S."/>
            <person name="Arai W."/>
            <person name="Tsubouchi T."/>
            <person name="Morono Y."/>
            <person name="Uchiyama I."/>
            <person name="Ito T."/>
            <person name="Fujiyama A."/>
            <person name="Inagaki F."/>
            <person name="Takami H."/>
        </authorList>
    </citation>
    <scope>NUCLEOTIDE SEQUENCE</scope>
    <source>
        <strain evidence="1">Expedition CK06-06</strain>
    </source>
</reference>
<evidence type="ECO:0000313" key="1">
    <source>
        <dbReference type="EMBL" id="GAG92206.1"/>
    </source>
</evidence>
<sequence>SLLEKYEAKEIELSYILNILGIPRRRFFKILKSYREDKNNFSIDYKRNNSNNKIGKEVEDNILTELKTEKDLIKAEDNPIRSYNYSYIKDRLEEKYKNKVSLPTIIDRAKKGRFYINKPKSKAHDREVVTNYVGELIQHDSSHYKWSPYADKKWYLILFVLG</sequence>
<dbReference type="AlphaFoldDB" id="X1D6V2"/>
<name>X1D6V2_9ZZZZ</name>
<protein>
    <submittedName>
        <fullName evidence="1">Uncharacterized protein</fullName>
    </submittedName>
</protein>
<organism evidence="1">
    <name type="scientific">marine sediment metagenome</name>
    <dbReference type="NCBI Taxonomy" id="412755"/>
    <lineage>
        <taxon>unclassified sequences</taxon>
        <taxon>metagenomes</taxon>
        <taxon>ecological metagenomes</taxon>
    </lineage>
</organism>
<feature type="non-terminal residue" evidence="1">
    <location>
        <position position="1"/>
    </location>
</feature>
<accession>X1D6V2</accession>
<dbReference type="EMBL" id="BART01027363">
    <property type="protein sequence ID" value="GAG92206.1"/>
    <property type="molecule type" value="Genomic_DNA"/>
</dbReference>
<proteinExistence type="predicted"/>
<comment type="caution">
    <text evidence="1">The sequence shown here is derived from an EMBL/GenBank/DDBJ whole genome shotgun (WGS) entry which is preliminary data.</text>
</comment>